<dbReference type="OrthoDB" id="4953313at2"/>
<dbReference type="Pfam" id="PF12691">
    <property type="entry name" value="Phage_tail_terminator_6"/>
    <property type="match status" value="1"/>
</dbReference>
<dbReference type="AlphaFoldDB" id="A0A428Y2Y2"/>
<sequence length="195" mass="21356">MSWTATLAHGLAEHIAAGIGTYRPTGIYRDDETGIVIGAVPASPARLLVLTLYPLADDVDQADSALGLQVRERSATADPRELLDLVDTVFDVLHGAPLWSRWAKTRTAATSTPTPTSSRRTDQLDTAHEWRAPRWRCVPYWPKNGYWKSTPAPPAHPLHSGPAPQWTSSTASTTTSKRTQRWSSPTRAEPPITTP</sequence>
<feature type="compositionally biased region" description="Low complexity" evidence="1">
    <location>
        <begin position="167"/>
        <end position="176"/>
    </location>
</feature>
<proteinExistence type="predicted"/>
<feature type="region of interest" description="Disordered" evidence="1">
    <location>
        <begin position="152"/>
        <end position="195"/>
    </location>
</feature>
<reference evidence="2 3" key="1">
    <citation type="submission" date="2018-05" db="EMBL/GenBank/DDBJ databases">
        <title>Evolution of GPA BGCs.</title>
        <authorList>
            <person name="Waglechner N."/>
            <person name="Wright G.D."/>
        </authorList>
    </citation>
    <scope>NUCLEOTIDE SEQUENCE [LARGE SCALE GENOMIC DNA]</scope>
    <source>
        <strain evidence="2 3">A82846</strain>
    </source>
</reference>
<gene>
    <name evidence="2" type="ORF">DMH04_53475</name>
</gene>
<accession>A0A428Y2Y2</accession>
<dbReference type="InterPro" id="IPR024411">
    <property type="entry name" value="Tail_terminator_phage"/>
</dbReference>
<name>A0A428Y2Y2_KIBAR</name>
<dbReference type="Proteomes" id="UP000287547">
    <property type="component" value="Unassembled WGS sequence"/>
</dbReference>
<evidence type="ECO:0000313" key="2">
    <source>
        <dbReference type="EMBL" id="RSM61921.1"/>
    </source>
</evidence>
<feature type="compositionally biased region" description="Low complexity" evidence="1">
    <location>
        <begin position="105"/>
        <end position="118"/>
    </location>
</feature>
<protein>
    <submittedName>
        <fullName evidence="2">Uncharacterized protein</fullName>
    </submittedName>
</protein>
<evidence type="ECO:0000256" key="1">
    <source>
        <dbReference type="SAM" id="MobiDB-lite"/>
    </source>
</evidence>
<feature type="region of interest" description="Disordered" evidence="1">
    <location>
        <begin position="105"/>
        <end position="125"/>
    </location>
</feature>
<evidence type="ECO:0000313" key="3">
    <source>
        <dbReference type="Proteomes" id="UP000287547"/>
    </source>
</evidence>
<dbReference type="EMBL" id="QHKI01000111">
    <property type="protein sequence ID" value="RSM61921.1"/>
    <property type="molecule type" value="Genomic_DNA"/>
</dbReference>
<dbReference type="RefSeq" id="WP_051796540.1">
    <property type="nucleotide sequence ID" value="NZ_QHKI01000111.1"/>
</dbReference>
<comment type="caution">
    <text evidence="2">The sequence shown here is derived from an EMBL/GenBank/DDBJ whole genome shotgun (WGS) entry which is preliminary data.</text>
</comment>
<organism evidence="2 3">
    <name type="scientific">Kibdelosporangium aridum</name>
    <dbReference type="NCBI Taxonomy" id="2030"/>
    <lineage>
        <taxon>Bacteria</taxon>
        <taxon>Bacillati</taxon>
        <taxon>Actinomycetota</taxon>
        <taxon>Actinomycetes</taxon>
        <taxon>Pseudonocardiales</taxon>
        <taxon>Pseudonocardiaceae</taxon>
        <taxon>Kibdelosporangium</taxon>
    </lineage>
</organism>